<dbReference type="KEGG" id="pman:OU5_2726"/>
<evidence type="ECO:0000256" key="5">
    <source>
        <dbReference type="ARBA" id="ARBA00048922"/>
    </source>
</evidence>
<dbReference type="AlphaFoldDB" id="A0A024EB67"/>
<comment type="similarity">
    <text evidence="3">Belongs to the acetyltransferase family. RimJ subfamily.</text>
</comment>
<dbReference type="SUPFAM" id="SSF55729">
    <property type="entry name" value="Acyl-CoA N-acyltransferases (Nat)"/>
    <property type="match status" value="1"/>
</dbReference>
<comment type="catalytic activity">
    <reaction evidence="5">
        <text>N-terminal L-alanyl-[ribosomal protein uS5] + acetyl-CoA = N-terminal N(alpha)-acetyl-L-alanyl-[ribosomal protein uS5] + CoA + H(+)</text>
        <dbReference type="Rhea" id="RHEA:43752"/>
        <dbReference type="Rhea" id="RHEA-COMP:10672"/>
        <dbReference type="Rhea" id="RHEA-COMP:10673"/>
        <dbReference type="ChEBI" id="CHEBI:15378"/>
        <dbReference type="ChEBI" id="CHEBI:57287"/>
        <dbReference type="ChEBI" id="CHEBI:57288"/>
        <dbReference type="ChEBI" id="CHEBI:64718"/>
        <dbReference type="ChEBI" id="CHEBI:83683"/>
        <dbReference type="EC" id="2.3.1.267"/>
    </reaction>
</comment>
<dbReference type="Proteomes" id="UP000026913">
    <property type="component" value="Chromosome"/>
</dbReference>
<dbReference type="PANTHER" id="PTHR43792">
    <property type="entry name" value="GNAT FAMILY, PUTATIVE (AFU_ORTHOLOGUE AFUA_3G00765)-RELATED-RELATED"/>
    <property type="match status" value="1"/>
</dbReference>
<protein>
    <recommendedName>
        <fullName evidence="6">[Ribosomal protein uS5]-alanine N-acetyltransferase</fullName>
        <ecNumber evidence="4">2.3.1.267</ecNumber>
    </recommendedName>
</protein>
<gene>
    <name evidence="8" type="ORF">OU5_2726</name>
</gene>
<dbReference type="EMBL" id="CP005960">
    <property type="protein sequence ID" value="AHZ69805.1"/>
    <property type="molecule type" value="Genomic_DNA"/>
</dbReference>
<dbReference type="PANTHER" id="PTHR43792:SF8">
    <property type="entry name" value="[RIBOSOMAL PROTEIN US5]-ALANINE N-ACETYLTRANSFERASE"/>
    <property type="match status" value="1"/>
</dbReference>
<organism evidence="8 9">
    <name type="scientific">Pseudomonas mandelii JR-1</name>
    <dbReference type="NCBI Taxonomy" id="1147786"/>
    <lineage>
        <taxon>Bacteria</taxon>
        <taxon>Pseudomonadati</taxon>
        <taxon>Pseudomonadota</taxon>
        <taxon>Gammaproteobacteria</taxon>
        <taxon>Pseudomonadales</taxon>
        <taxon>Pseudomonadaceae</taxon>
        <taxon>Pseudomonas</taxon>
    </lineage>
</organism>
<name>A0A024EB67_9PSED</name>
<evidence type="ECO:0000256" key="4">
    <source>
        <dbReference type="ARBA" id="ARBA00039124"/>
    </source>
</evidence>
<evidence type="ECO:0000256" key="1">
    <source>
        <dbReference type="ARBA" id="ARBA00022679"/>
    </source>
</evidence>
<dbReference type="InterPro" id="IPR000182">
    <property type="entry name" value="GNAT_dom"/>
</dbReference>
<evidence type="ECO:0000313" key="9">
    <source>
        <dbReference type="Proteomes" id="UP000026913"/>
    </source>
</evidence>
<dbReference type="GO" id="GO:0008999">
    <property type="term" value="F:protein-N-terminal-alanine acetyltransferase activity"/>
    <property type="evidence" value="ECO:0007669"/>
    <property type="project" value="UniProtKB-EC"/>
</dbReference>
<dbReference type="Pfam" id="PF13302">
    <property type="entry name" value="Acetyltransf_3"/>
    <property type="match status" value="1"/>
</dbReference>
<keyword evidence="2" id="KW-0012">Acyltransferase</keyword>
<evidence type="ECO:0000313" key="8">
    <source>
        <dbReference type="EMBL" id="AHZ69805.1"/>
    </source>
</evidence>
<evidence type="ECO:0000256" key="3">
    <source>
        <dbReference type="ARBA" id="ARBA00038502"/>
    </source>
</evidence>
<accession>A0A024EB67</accession>
<proteinExistence type="inferred from homology"/>
<evidence type="ECO:0000256" key="2">
    <source>
        <dbReference type="ARBA" id="ARBA00023315"/>
    </source>
</evidence>
<evidence type="ECO:0000259" key="7">
    <source>
        <dbReference type="PROSITE" id="PS51186"/>
    </source>
</evidence>
<dbReference type="InterPro" id="IPR051531">
    <property type="entry name" value="N-acetyltransferase"/>
</dbReference>
<feature type="domain" description="N-acetyltransferase" evidence="7">
    <location>
        <begin position="124"/>
        <end position="269"/>
    </location>
</feature>
<dbReference type="GO" id="GO:0005737">
    <property type="term" value="C:cytoplasm"/>
    <property type="evidence" value="ECO:0007669"/>
    <property type="project" value="TreeGrafter"/>
</dbReference>
<evidence type="ECO:0000256" key="6">
    <source>
        <dbReference type="ARBA" id="ARBA00074015"/>
    </source>
</evidence>
<dbReference type="EC" id="2.3.1.267" evidence="4"/>
<dbReference type="InterPro" id="IPR016181">
    <property type="entry name" value="Acyl_CoA_acyltransferase"/>
</dbReference>
<dbReference type="NCBIfam" id="NF008072">
    <property type="entry name" value="PRK10809.1"/>
    <property type="match status" value="1"/>
</dbReference>
<dbReference type="Gene3D" id="3.40.630.30">
    <property type="match status" value="1"/>
</dbReference>
<keyword evidence="1 8" id="KW-0808">Transferase</keyword>
<dbReference type="HOGENOM" id="CLU_983056_0_0_6"/>
<dbReference type="PROSITE" id="PS51186">
    <property type="entry name" value="GNAT"/>
    <property type="match status" value="1"/>
</dbReference>
<sequence length="283" mass="32359">MLLTSELEDRCTDLRFSPYGTAFLTDAIIVQRYIEVQSRLLASWRWSRYRPAPIPMNCACTASMITACRVFPLVAYCLRDAPPEPERPMPLLSLPCKRLTLAVLAPEQAALESDFYRRNQRHLARWSPIRPSDYHSPENIRPRLEVQASAFEAGLAVHFALLDPDNGQMIGACNFSGITRGAFQACYLGYHIDESRQGQGLMQEALEAGIGYMFDEQKLHRIMANYIPGNERSARLLERLGFEREGYAKAYLSIAGRWQDHVLTALINDRFETPEQRWSRRLS</sequence>
<dbReference type="FunFam" id="3.40.630.30:FF:000005">
    <property type="entry name" value="Ribosomal protein alanine acetyltransferase"/>
    <property type="match status" value="1"/>
</dbReference>
<reference evidence="8 9" key="1">
    <citation type="journal article" date="2012" name="J. Bacteriol.">
        <title>Genome sequence of cold-adapted Pseudomonas mandelii strain JR-1.</title>
        <authorList>
            <person name="Jang S.H."/>
            <person name="Kim J."/>
            <person name="Kim J."/>
            <person name="Hong S."/>
            <person name="Lee C."/>
        </authorList>
    </citation>
    <scope>NUCLEOTIDE SEQUENCE [LARGE SCALE GENOMIC DNA]</scope>
    <source>
        <strain evidence="8 9">JR-1</strain>
    </source>
</reference>